<organism evidence="2 3">
    <name type="scientific">Aerosakkonema funiforme FACHB-1375</name>
    <dbReference type="NCBI Taxonomy" id="2949571"/>
    <lineage>
        <taxon>Bacteria</taxon>
        <taxon>Bacillati</taxon>
        <taxon>Cyanobacteriota</taxon>
        <taxon>Cyanophyceae</taxon>
        <taxon>Oscillatoriophycideae</taxon>
        <taxon>Aerosakkonematales</taxon>
        <taxon>Aerosakkonemataceae</taxon>
        <taxon>Aerosakkonema</taxon>
    </lineage>
</organism>
<evidence type="ECO:0000313" key="2">
    <source>
        <dbReference type="EMBL" id="MBD2183854.1"/>
    </source>
</evidence>
<dbReference type="RefSeq" id="WP_190469063.1">
    <property type="nucleotide sequence ID" value="NZ_JACJPW010000066.1"/>
</dbReference>
<dbReference type="Proteomes" id="UP000641646">
    <property type="component" value="Unassembled WGS sequence"/>
</dbReference>
<reference evidence="2" key="1">
    <citation type="journal article" date="2015" name="ISME J.">
        <title>Draft Genome Sequence of Streptomyces incarnatus NRRL8089, which Produces the Nucleoside Antibiotic Sinefungin.</title>
        <authorList>
            <person name="Oshima K."/>
            <person name="Hattori M."/>
            <person name="Shimizu H."/>
            <person name="Fukuda K."/>
            <person name="Nemoto M."/>
            <person name="Inagaki K."/>
            <person name="Tamura T."/>
        </authorList>
    </citation>
    <scope>NUCLEOTIDE SEQUENCE</scope>
    <source>
        <strain evidence="2">FACHB-1375</strain>
    </source>
</reference>
<dbReference type="AlphaFoldDB" id="A0A926VK04"/>
<dbReference type="Pfam" id="PF15643">
    <property type="entry name" value="Tox-PL-2"/>
    <property type="match status" value="1"/>
</dbReference>
<protein>
    <recommendedName>
        <fullName evidence="1">Tox-PL-2 domain-containing protein</fullName>
    </recommendedName>
</protein>
<reference evidence="2" key="2">
    <citation type="submission" date="2020-08" db="EMBL/GenBank/DDBJ databases">
        <authorList>
            <person name="Chen M."/>
            <person name="Teng W."/>
            <person name="Zhao L."/>
            <person name="Hu C."/>
            <person name="Zhou Y."/>
            <person name="Han B."/>
            <person name="Song L."/>
            <person name="Shu W."/>
        </authorList>
    </citation>
    <scope>NUCLEOTIDE SEQUENCE</scope>
    <source>
        <strain evidence="2">FACHB-1375</strain>
    </source>
</reference>
<accession>A0A926VK04</accession>
<keyword evidence="3" id="KW-1185">Reference proteome</keyword>
<sequence length="80" mass="9332">MTEEQIEEVRRIARKYRRQVALNGFHQGVVVQIETELGRVEIVFDNLYPDGIPKQEWVNSFGGPLVEDFNGQFTVMETEF</sequence>
<feature type="domain" description="Tox-PL-2" evidence="1">
    <location>
        <begin position="19"/>
        <end position="61"/>
    </location>
</feature>
<name>A0A926VK04_9CYAN</name>
<gene>
    <name evidence="2" type="ORF">H6G03_22770</name>
</gene>
<evidence type="ECO:0000259" key="1">
    <source>
        <dbReference type="Pfam" id="PF15643"/>
    </source>
</evidence>
<comment type="caution">
    <text evidence="2">The sequence shown here is derived from an EMBL/GenBank/DDBJ whole genome shotgun (WGS) entry which is preliminary data.</text>
</comment>
<proteinExistence type="predicted"/>
<evidence type="ECO:0000313" key="3">
    <source>
        <dbReference type="Proteomes" id="UP000641646"/>
    </source>
</evidence>
<dbReference type="EMBL" id="JACJPW010000066">
    <property type="protein sequence ID" value="MBD2183854.1"/>
    <property type="molecule type" value="Genomic_DNA"/>
</dbReference>
<dbReference type="InterPro" id="IPR028910">
    <property type="entry name" value="Tox-PL-2_dom"/>
</dbReference>